<sequence>MKLAYRADANSSLRRACPDSGPHDRIHHDEERQKPSDGRGEKAEKAAPVDATGRVQTLHGGPHRDEEAGHREGSEYDVSGFTGVYPSSKYRKFDEQWENEEGKQPDIEEGKGKQV</sequence>
<dbReference type="HOGENOM" id="CLU_2103418_0_0_2"/>
<dbReference type="EMBL" id="CP007055">
    <property type="protein sequence ID" value="AHG00698.1"/>
    <property type="molecule type" value="Genomic_DNA"/>
</dbReference>
<gene>
    <name evidence="2" type="ORF">HALLA_04790</name>
</gene>
<dbReference type="Proteomes" id="UP000019024">
    <property type="component" value="Chromosome"/>
</dbReference>
<dbReference type="GeneID" id="54817822"/>
<dbReference type="AlphaFoldDB" id="W0JUH6"/>
<feature type="compositionally biased region" description="Basic and acidic residues" evidence="1">
    <location>
        <begin position="21"/>
        <end position="47"/>
    </location>
</feature>
<evidence type="ECO:0000313" key="3">
    <source>
        <dbReference type="Proteomes" id="UP000019024"/>
    </source>
</evidence>
<feature type="compositionally biased region" description="Basic and acidic residues" evidence="1">
    <location>
        <begin position="91"/>
        <end position="115"/>
    </location>
</feature>
<evidence type="ECO:0000313" key="2">
    <source>
        <dbReference type="EMBL" id="AHG00698.1"/>
    </source>
</evidence>
<feature type="region of interest" description="Disordered" evidence="1">
    <location>
        <begin position="1"/>
        <end position="115"/>
    </location>
</feature>
<dbReference type="RefSeq" id="WP_169732086.1">
    <property type="nucleotide sequence ID" value="NZ_CP007055.1"/>
</dbReference>
<reference evidence="2 3" key="1">
    <citation type="submission" date="2014-01" db="EMBL/GenBank/DDBJ databases">
        <authorList>
            <consortium name="DOE Joint Genome Institute"/>
            <person name="Anderson I."/>
            <person name="Huntemann M."/>
            <person name="Han J."/>
            <person name="Chen A."/>
            <person name="Kyrpides N."/>
            <person name="Mavromatis K."/>
            <person name="Markowitz V."/>
            <person name="Palaniappan K."/>
            <person name="Ivanova N."/>
            <person name="Schaumberg A."/>
            <person name="Pati A."/>
            <person name="Liolios K."/>
            <person name="Nordberg H.P."/>
            <person name="Cantor M.N."/>
            <person name="Hua S.X."/>
            <person name="Woyke T."/>
        </authorList>
    </citation>
    <scope>NUCLEOTIDE SEQUENCE [LARGE SCALE GENOMIC DNA]</scope>
    <source>
        <strain evidence="2 3">XH-48</strain>
    </source>
</reference>
<evidence type="ECO:0000256" key="1">
    <source>
        <dbReference type="SAM" id="MobiDB-lite"/>
    </source>
</evidence>
<keyword evidence="3" id="KW-1185">Reference proteome</keyword>
<name>W0JUH6_9EURY</name>
<feature type="compositionally biased region" description="Basic and acidic residues" evidence="1">
    <location>
        <begin position="62"/>
        <end position="74"/>
    </location>
</feature>
<protein>
    <submittedName>
        <fullName evidence="2">Uncharacterized protein</fullName>
    </submittedName>
</protein>
<dbReference type="KEGG" id="hlr:HALLA_04790"/>
<organism evidence="2 3">
    <name type="scientific">Halostagnicola larsenii XH-48</name>
    <dbReference type="NCBI Taxonomy" id="797299"/>
    <lineage>
        <taxon>Archaea</taxon>
        <taxon>Methanobacteriati</taxon>
        <taxon>Methanobacteriota</taxon>
        <taxon>Stenosarchaea group</taxon>
        <taxon>Halobacteria</taxon>
        <taxon>Halobacteriales</taxon>
        <taxon>Natrialbaceae</taxon>
        <taxon>Halostagnicola</taxon>
    </lineage>
</organism>
<proteinExistence type="predicted"/>
<accession>W0JUH6</accession>